<feature type="compositionally biased region" description="Polar residues" evidence="5">
    <location>
        <begin position="1"/>
        <end position="12"/>
    </location>
</feature>
<evidence type="ECO:0000313" key="7">
    <source>
        <dbReference type="EMBL" id="QAY58693.1"/>
    </source>
</evidence>
<evidence type="ECO:0000259" key="6">
    <source>
        <dbReference type="PROSITE" id="PS50977"/>
    </source>
</evidence>
<keyword evidence="1" id="KW-0805">Transcription regulation</keyword>
<feature type="region of interest" description="Disordered" evidence="5">
    <location>
        <begin position="1"/>
        <end position="23"/>
    </location>
</feature>
<keyword evidence="8" id="KW-1185">Reference proteome</keyword>
<dbReference type="AlphaFoldDB" id="A0A4P6EBL2"/>
<reference evidence="7 8" key="1">
    <citation type="submission" date="2019-01" db="EMBL/GenBank/DDBJ databases">
        <title>Genome sequencing of strain DFW100M-13.</title>
        <authorList>
            <person name="Heo J."/>
            <person name="Kim S.-J."/>
            <person name="Kim J.-S."/>
            <person name="Hong S.-B."/>
            <person name="Kwon S.-W."/>
        </authorList>
    </citation>
    <scope>NUCLEOTIDE SEQUENCE [LARGE SCALE GENOMIC DNA]</scope>
    <source>
        <strain evidence="7 8">DFW100M-13</strain>
    </source>
</reference>
<organism evidence="7 8">
    <name type="scientific">Microbacterium protaetiae</name>
    <dbReference type="NCBI Taxonomy" id="2509458"/>
    <lineage>
        <taxon>Bacteria</taxon>
        <taxon>Bacillati</taxon>
        <taxon>Actinomycetota</taxon>
        <taxon>Actinomycetes</taxon>
        <taxon>Micrococcales</taxon>
        <taxon>Microbacteriaceae</taxon>
        <taxon>Microbacterium</taxon>
    </lineage>
</organism>
<dbReference type="Proteomes" id="UP000293995">
    <property type="component" value="Chromosome"/>
</dbReference>
<feature type="domain" description="HTH tetR-type" evidence="6">
    <location>
        <begin position="26"/>
        <end position="85"/>
    </location>
</feature>
<keyword evidence="3" id="KW-0804">Transcription</keyword>
<name>A0A4P6EBL2_9MICO</name>
<evidence type="ECO:0000256" key="1">
    <source>
        <dbReference type="ARBA" id="ARBA00023015"/>
    </source>
</evidence>
<dbReference type="GO" id="GO:0003700">
    <property type="term" value="F:DNA-binding transcription factor activity"/>
    <property type="evidence" value="ECO:0007669"/>
    <property type="project" value="TreeGrafter"/>
</dbReference>
<sequence>MSRSECSLTTLESMPPATRAEPMAPDDRRAMIAEQSVPLFLEHGASLTTRQLAEELGIAEGTIFRAFGDKEALKRAVVETFFTQSRERMAQGIVDPALGLEEKLSILVRGTRTWMQNMMRMLSLVDRKEIPSFFTGPRDDAYRVAVAKIFASNADELTISPDRLGPIVRLAGMAANAARFDEEAGLTDDELVHFILYGIAGRPRGED</sequence>
<evidence type="ECO:0000313" key="8">
    <source>
        <dbReference type="Proteomes" id="UP000293995"/>
    </source>
</evidence>
<accession>A0A4P6EBL2</accession>
<evidence type="ECO:0000256" key="2">
    <source>
        <dbReference type="ARBA" id="ARBA00023125"/>
    </source>
</evidence>
<dbReference type="SUPFAM" id="SSF46689">
    <property type="entry name" value="Homeodomain-like"/>
    <property type="match status" value="1"/>
</dbReference>
<evidence type="ECO:0000256" key="4">
    <source>
        <dbReference type="PROSITE-ProRule" id="PRU00335"/>
    </source>
</evidence>
<dbReference type="Pfam" id="PF00440">
    <property type="entry name" value="TetR_N"/>
    <property type="match status" value="1"/>
</dbReference>
<gene>
    <name evidence="7" type="ORF">ET475_00850</name>
</gene>
<evidence type="ECO:0000256" key="3">
    <source>
        <dbReference type="ARBA" id="ARBA00023163"/>
    </source>
</evidence>
<proteinExistence type="predicted"/>
<dbReference type="OrthoDB" id="3539650at2"/>
<dbReference type="KEGG" id="mprt:ET475_00850"/>
<dbReference type="GO" id="GO:0000976">
    <property type="term" value="F:transcription cis-regulatory region binding"/>
    <property type="evidence" value="ECO:0007669"/>
    <property type="project" value="TreeGrafter"/>
</dbReference>
<dbReference type="EMBL" id="CP035494">
    <property type="protein sequence ID" value="QAY58693.1"/>
    <property type="molecule type" value="Genomic_DNA"/>
</dbReference>
<feature type="DNA-binding region" description="H-T-H motif" evidence="4">
    <location>
        <begin position="48"/>
        <end position="67"/>
    </location>
</feature>
<dbReference type="PANTHER" id="PTHR30055">
    <property type="entry name" value="HTH-TYPE TRANSCRIPTIONAL REGULATOR RUTR"/>
    <property type="match status" value="1"/>
</dbReference>
<dbReference type="Gene3D" id="1.10.357.10">
    <property type="entry name" value="Tetracycline Repressor, domain 2"/>
    <property type="match status" value="1"/>
</dbReference>
<evidence type="ECO:0000256" key="5">
    <source>
        <dbReference type="SAM" id="MobiDB-lite"/>
    </source>
</evidence>
<dbReference type="PROSITE" id="PS50977">
    <property type="entry name" value="HTH_TETR_2"/>
    <property type="match status" value="1"/>
</dbReference>
<protein>
    <submittedName>
        <fullName evidence="7">TetR/AcrR family transcriptional regulator</fullName>
    </submittedName>
</protein>
<dbReference type="InterPro" id="IPR050109">
    <property type="entry name" value="HTH-type_TetR-like_transc_reg"/>
</dbReference>
<dbReference type="PANTHER" id="PTHR30055:SF234">
    <property type="entry name" value="HTH-TYPE TRANSCRIPTIONAL REGULATOR BETI"/>
    <property type="match status" value="1"/>
</dbReference>
<keyword evidence="2 4" id="KW-0238">DNA-binding</keyword>
<dbReference type="InterPro" id="IPR001647">
    <property type="entry name" value="HTH_TetR"/>
</dbReference>
<dbReference type="InterPro" id="IPR009057">
    <property type="entry name" value="Homeodomain-like_sf"/>
</dbReference>